<dbReference type="SUPFAM" id="SSF51735">
    <property type="entry name" value="NAD(P)-binding Rossmann-fold domains"/>
    <property type="match status" value="1"/>
</dbReference>
<name>A0A1H3A4U0_THIRO</name>
<gene>
    <name evidence="1" type="ORF">SAMN05421783_11831</name>
</gene>
<sequence>MKHPVVLVGVGEMGGVFARGLLKLGHPLYPVLRGASLVTAATQLPEPQLVLIAVGEADLAATLAALPPQWRGRLGLLQNELLPSDWSDCPDPTVISVWFEKKPGRDHKVIIPSPVYGPQADLLADALATLAIPTHRLSSAEELVFELVLKNLFILTTNIAGLRTGGTVETLWSRHRAFAEQVGHEVIDLQEAMTGRRFDRDALFNALGIAFAGDPEHACMGRSAPARLARAIRNGEAHGLDLPLMHAIAAEQA</sequence>
<dbReference type="OrthoDB" id="5793658at2"/>
<dbReference type="STRING" id="1058.SAMN05421783_11831"/>
<reference evidence="2" key="1">
    <citation type="submission" date="2016-10" db="EMBL/GenBank/DDBJ databases">
        <authorList>
            <person name="Varghese N."/>
            <person name="Submissions S."/>
        </authorList>
    </citation>
    <scope>NUCLEOTIDE SEQUENCE [LARGE SCALE GENOMIC DNA]</scope>
    <source>
        <strain evidence="2">DSM 217</strain>
    </source>
</reference>
<evidence type="ECO:0000313" key="2">
    <source>
        <dbReference type="Proteomes" id="UP000198816"/>
    </source>
</evidence>
<dbReference type="Gene3D" id="3.40.50.720">
    <property type="entry name" value="NAD(P)-binding Rossmann-like Domain"/>
    <property type="match status" value="1"/>
</dbReference>
<accession>A0A1H3A4U0</accession>
<dbReference type="EMBL" id="FNNZ01000018">
    <property type="protein sequence ID" value="SDX23959.1"/>
    <property type="molecule type" value="Genomic_DNA"/>
</dbReference>
<proteinExistence type="predicted"/>
<dbReference type="AlphaFoldDB" id="A0A1H3A4U0"/>
<organism evidence="1 2">
    <name type="scientific">Thiocapsa roseopersicina</name>
    <dbReference type="NCBI Taxonomy" id="1058"/>
    <lineage>
        <taxon>Bacteria</taxon>
        <taxon>Pseudomonadati</taxon>
        <taxon>Pseudomonadota</taxon>
        <taxon>Gammaproteobacteria</taxon>
        <taxon>Chromatiales</taxon>
        <taxon>Chromatiaceae</taxon>
        <taxon>Thiocapsa</taxon>
    </lineage>
</organism>
<keyword evidence="2" id="KW-1185">Reference proteome</keyword>
<dbReference type="InterPro" id="IPR036291">
    <property type="entry name" value="NAD(P)-bd_dom_sf"/>
</dbReference>
<dbReference type="RefSeq" id="WP_093035022.1">
    <property type="nucleotide sequence ID" value="NZ_FNNZ01000018.1"/>
</dbReference>
<dbReference type="Proteomes" id="UP000198816">
    <property type="component" value="Unassembled WGS sequence"/>
</dbReference>
<evidence type="ECO:0000313" key="1">
    <source>
        <dbReference type="EMBL" id="SDX23959.1"/>
    </source>
</evidence>
<protein>
    <submittedName>
        <fullName evidence="1">Ketopantoate reductase</fullName>
    </submittedName>
</protein>